<dbReference type="EMBL" id="CM018043">
    <property type="protein sequence ID" value="KAA8532185.1"/>
    <property type="molecule type" value="Genomic_DNA"/>
</dbReference>
<proteinExistence type="predicted"/>
<dbReference type="Proteomes" id="UP000325577">
    <property type="component" value="Linkage Group LG2"/>
</dbReference>
<evidence type="ECO:0008006" key="3">
    <source>
        <dbReference type="Google" id="ProtNLM"/>
    </source>
</evidence>
<evidence type="ECO:0000313" key="2">
    <source>
        <dbReference type="Proteomes" id="UP000325577"/>
    </source>
</evidence>
<protein>
    <recommendedName>
        <fullName evidence="3">Retrovirus-related Pol polyprotein from transposon TNT 1-94</fullName>
    </recommendedName>
</protein>
<evidence type="ECO:0000313" key="1">
    <source>
        <dbReference type="EMBL" id="KAA8532185.1"/>
    </source>
</evidence>
<dbReference type="Pfam" id="PF14223">
    <property type="entry name" value="Retrotran_gag_2"/>
    <property type="match status" value="2"/>
</dbReference>
<accession>A0A5J5AM66</accession>
<reference evidence="1 2" key="1">
    <citation type="submission" date="2019-09" db="EMBL/GenBank/DDBJ databases">
        <title>A chromosome-level genome assembly of the Chinese tupelo Nyssa sinensis.</title>
        <authorList>
            <person name="Yang X."/>
            <person name="Kang M."/>
            <person name="Yang Y."/>
            <person name="Xiong H."/>
            <person name="Wang M."/>
            <person name="Zhang Z."/>
            <person name="Wang Z."/>
            <person name="Wu H."/>
            <person name="Ma T."/>
            <person name="Liu J."/>
            <person name="Xi Z."/>
        </authorList>
    </citation>
    <scope>NUCLEOTIDE SEQUENCE [LARGE SCALE GENOMIC DNA]</scope>
    <source>
        <strain evidence="1">J267</strain>
        <tissue evidence="1">Leaf</tissue>
    </source>
</reference>
<dbReference type="OrthoDB" id="8042871at2759"/>
<organism evidence="1 2">
    <name type="scientific">Nyssa sinensis</name>
    <dbReference type="NCBI Taxonomy" id="561372"/>
    <lineage>
        <taxon>Eukaryota</taxon>
        <taxon>Viridiplantae</taxon>
        <taxon>Streptophyta</taxon>
        <taxon>Embryophyta</taxon>
        <taxon>Tracheophyta</taxon>
        <taxon>Spermatophyta</taxon>
        <taxon>Magnoliopsida</taxon>
        <taxon>eudicotyledons</taxon>
        <taxon>Gunneridae</taxon>
        <taxon>Pentapetalae</taxon>
        <taxon>asterids</taxon>
        <taxon>Cornales</taxon>
        <taxon>Nyssaceae</taxon>
        <taxon>Nyssa</taxon>
    </lineage>
</organism>
<keyword evidence="2" id="KW-1185">Reference proteome</keyword>
<gene>
    <name evidence="1" type="ORF">F0562_006673</name>
</gene>
<dbReference type="AlphaFoldDB" id="A0A5J5AM66"/>
<name>A0A5J5AM66_9ASTE</name>
<sequence>MKDLLIQQGVHMALEGKAKKPEKMSNDTWVEMDEKETTSIRLNMFDELIHNMINVDTIEDIWKKLESLYMVRQLVSCGANLEDEDQAILLLASLPSLYNHLVTMMLYKKEALDLEEVTGGILSHQKMRKTVDDESQAKGLVAKLEHKCDIGR</sequence>